<proteinExistence type="predicted"/>
<keyword evidence="7 8" id="KW-0472">Membrane</keyword>
<feature type="domain" description="ABC transporter" evidence="9">
    <location>
        <begin position="375"/>
        <end position="601"/>
    </location>
</feature>
<keyword evidence="12" id="KW-1185">Reference proteome</keyword>
<dbReference type="InterPro" id="IPR017871">
    <property type="entry name" value="ABC_transporter-like_CS"/>
</dbReference>
<dbReference type="SUPFAM" id="SSF90123">
    <property type="entry name" value="ABC transporter transmembrane region"/>
    <property type="match status" value="1"/>
</dbReference>
<dbReference type="InterPro" id="IPR039421">
    <property type="entry name" value="Type_1_exporter"/>
</dbReference>
<keyword evidence="3 8" id="KW-0812">Transmembrane</keyword>
<dbReference type="FunFam" id="3.40.50.300:FF:000287">
    <property type="entry name" value="Multidrug ABC transporter ATP-binding protein"/>
    <property type="match status" value="1"/>
</dbReference>
<evidence type="ECO:0000256" key="3">
    <source>
        <dbReference type="ARBA" id="ARBA00022692"/>
    </source>
</evidence>
<dbReference type="PANTHER" id="PTHR43394">
    <property type="entry name" value="ATP-DEPENDENT PERMEASE MDL1, MITOCHONDRIAL"/>
    <property type="match status" value="1"/>
</dbReference>
<dbReference type="SUPFAM" id="SSF52540">
    <property type="entry name" value="P-loop containing nucleoside triphosphate hydrolases"/>
    <property type="match status" value="1"/>
</dbReference>
<feature type="transmembrane region" description="Helical" evidence="8">
    <location>
        <begin position="188"/>
        <end position="206"/>
    </location>
</feature>
<evidence type="ECO:0000256" key="8">
    <source>
        <dbReference type="SAM" id="Phobius"/>
    </source>
</evidence>
<dbReference type="CDD" id="cd18544">
    <property type="entry name" value="ABC_6TM_TmrA_like"/>
    <property type="match status" value="1"/>
</dbReference>
<keyword evidence="4" id="KW-0547">Nucleotide-binding</keyword>
<gene>
    <name evidence="11" type="primary">exp8</name>
    <name evidence="11" type="ORF">NO713_05502</name>
</gene>
<dbReference type="Proteomes" id="UP001153719">
    <property type="component" value="Chromosome"/>
</dbReference>
<evidence type="ECO:0000256" key="2">
    <source>
        <dbReference type="ARBA" id="ARBA00022448"/>
    </source>
</evidence>
<dbReference type="KEGG" id="ppsu:NO713_05502"/>
<evidence type="ECO:0000313" key="12">
    <source>
        <dbReference type="Proteomes" id="UP001153719"/>
    </source>
</evidence>
<evidence type="ECO:0000259" key="10">
    <source>
        <dbReference type="PROSITE" id="PS50929"/>
    </source>
</evidence>
<evidence type="ECO:0000256" key="7">
    <source>
        <dbReference type="ARBA" id="ARBA00023136"/>
    </source>
</evidence>
<dbReference type="GO" id="GO:0015421">
    <property type="term" value="F:ABC-type oligopeptide transporter activity"/>
    <property type="evidence" value="ECO:0007669"/>
    <property type="project" value="TreeGrafter"/>
</dbReference>
<feature type="transmembrane region" description="Helical" evidence="8">
    <location>
        <begin position="37"/>
        <end position="64"/>
    </location>
</feature>
<evidence type="ECO:0000256" key="1">
    <source>
        <dbReference type="ARBA" id="ARBA00004651"/>
    </source>
</evidence>
<dbReference type="PANTHER" id="PTHR43394:SF1">
    <property type="entry name" value="ATP-BINDING CASSETTE SUB-FAMILY B MEMBER 10, MITOCHONDRIAL"/>
    <property type="match status" value="1"/>
</dbReference>
<feature type="transmembrane region" description="Helical" evidence="8">
    <location>
        <begin position="84"/>
        <end position="102"/>
    </location>
</feature>
<dbReference type="AlphaFoldDB" id="A0A9W4GAE9"/>
<dbReference type="Pfam" id="PF00664">
    <property type="entry name" value="ABC_membrane"/>
    <property type="match status" value="1"/>
</dbReference>
<evidence type="ECO:0000256" key="4">
    <source>
        <dbReference type="ARBA" id="ARBA00022741"/>
    </source>
</evidence>
<dbReference type="GO" id="GO:0016887">
    <property type="term" value="F:ATP hydrolysis activity"/>
    <property type="evidence" value="ECO:0007669"/>
    <property type="project" value="InterPro"/>
</dbReference>
<dbReference type="Gene3D" id="3.40.50.300">
    <property type="entry name" value="P-loop containing nucleotide triphosphate hydrolases"/>
    <property type="match status" value="1"/>
</dbReference>
<dbReference type="RefSeq" id="WP_254175088.1">
    <property type="nucleotide sequence ID" value="NZ_LR882967.1"/>
</dbReference>
<dbReference type="GO" id="GO:0005886">
    <property type="term" value="C:plasma membrane"/>
    <property type="evidence" value="ECO:0007669"/>
    <property type="project" value="UniProtKB-SubCell"/>
</dbReference>
<accession>A0A9W4GAE9</accession>
<dbReference type="InterPro" id="IPR027417">
    <property type="entry name" value="P-loop_NTPase"/>
</dbReference>
<comment type="subcellular location">
    <subcellularLocation>
        <location evidence="1">Cell membrane</location>
        <topology evidence="1">Multi-pass membrane protein</topology>
    </subcellularLocation>
</comment>
<feature type="transmembrane region" description="Helical" evidence="8">
    <location>
        <begin position="266"/>
        <end position="291"/>
    </location>
</feature>
<dbReference type="Pfam" id="PF00005">
    <property type="entry name" value="ABC_tran"/>
    <property type="match status" value="1"/>
</dbReference>
<dbReference type="SMART" id="SM00382">
    <property type="entry name" value="AAA"/>
    <property type="match status" value="1"/>
</dbReference>
<evidence type="ECO:0000256" key="6">
    <source>
        <dbReference type="ARBA" id="ARBA00022989"/>
    </source>
</evidence>
<dbReference type="PROSITE" id="PS00211">
    <property type="entry name" value="ABC_TRANSPORTER_1"/>
    <property type="match status" value="1"/>
</dbReference>
<evidence type="ECO:0000313" key="11">
    <source>
        <dbReference type="EMBL" id="CAD5985915.1"/>
    </source>
</evidence>
<dbReference type="InterPro" id="IPR003593">
    <property type="entry name" value="AAA+_ATPase"/>
</dbReference>
<name>A0A9W4GAE9_9CYAN</name>
<dbReference type="EMBL" id="LR882967">
    <property type="protein sequence ID" value="CAD5985915.1"/>
    <property type="molecule type" value="Genomic_DNA"/>
</dbReference>
<keyword evidence="2" id="KW-0813">Transport</keyword>
<dbReference type="PROSITE" id="PS50929">
    <property type="entry name" value="ABC_TM1F"/>
    <property type="match status" value="1"/>
</dbReference>
<dbReference type="GO" id="GO:0005524">
    <property type="term" value="F:ATP binding"/>
    <property type="evidence" value="ECO:0007669"/>
    <property type="project" value="UniProtKB-KW"/>
</dbReference>
<reference evidence="11" key="1">
    <citation type="submission" date="2020-09" db="EMBL/GenBank/DDBJ databases">
        <authorList>
            <person name="Blom J."/>
        </authorList>
    </citation>
    <scope>NUCLEOTIDE SEQUENCE</scope>
    <source>
        <strain evidence="11">No.713</strain>
    </source>
</reference>
<protein>
    <submittedName>
        <fullName evidence="11">ABC transporter ATP-binding protein exp8</fullName>
    </submittedName>
</protein>
<dbReference type="InterPro" id="IPR011527">
    <property type="entry name" value="ABC1_TM_dom"/>
</dbReference>
<dbReference type="CDD" id="cd03254">
    <property type="entry name" value="ABCC_Glucan_exporter_like"/>
    <property type="match status" value="1"/>
</dbReference>
<dbReference type="PROSITE" id="PS50893">
    <property type="entry name" value="ABC_TRANSPORTER_2"/>
    <property type="match status" value="1"/>
</dbReference>
<keyword evidence="6 8" id="KW-1133">Transmembrane helix</keyword>
<feature type="domain" description="ABC transmembrane type-1" evidence="10">
    <location>
        <begin position="39"/>
        <end position="331"/>
    </location>
</feature>
<evidence type="ECO:0000259" key="9">
    <source>
        <dbReference type="PROSITE" id="PS50893"/>
    </source>
</evidence>
<organism evidence="11 12">
    <name type="scientific">Planktothrix pseudagardhii</name>
    <dbReference type="NCBI Taxonomy" id="132604"/>
    <lineage>
        <taxon>Bacteria</taxon>
        <taxon>Bacillati</taxon>
        <taxon>Cyanobacteriota</taxon>
        <taxon>Cyanophyceae</taxon>
        <taxon>Oscillatoriophycideae</taxon>
        <taxon>Oscillatoriales</taxon>
        <taxon>Microcoleaceae</taxon>
        <taxon>Planktothrix</taxon>
    </lineage>
</organism>
<dbReference type="InterPro" id="IPR036640">
    <property type="entry name" value="ABC1_TM_sf"/>
</dbReference>
<keyword evidence="5 11" id="KW-0067">ATP-binding</keyword>
<dbReference type="Gene3D" id="1.20.1560.10">
    <property type="entry name" value="ABC transporter type 1, transmembrane domain"/>
    <property type="match status" value="1"/>
</dbReference>
<sequence>MTTLFSPKNTPQEQNSRETDWRLLMRVAEYAKRNQRLLILCLVLLIPLSVCGAVQPILIGQAISLIRQEPTTYPFLKAMPLSDGLNFLAVVLLLTIIVRFLLQAIQGYWVQKVGQQMTTDIRNDLFEHVTSLAVRFFDRTPVGRLITRLTSDVDALGDVFSTGAIGIISDLFSIVVIAILMFTLEWKLALILVLMMVPVTALIIYFQKQYRQANYKSRDELSNLNSQLQENMVGISVVQLFRRERYNSELFNVTNHQYIKAVDQTIFYDSAVSATLEWIALIAIAVVLWFGGKQVVDNQLSFGTLSAFILYAQRLFDPLRQFAEKFTAIQSGFTAIERINNILNEPIEIRDLDQITANLSAFNPDEQNSVQTGEIRFENVWFAYKNDDYVIKNLNLTIRPGEKVALVGPTGAGKSSIIRLLCRLYEPSQGRILVDGIDIRELRQTELRRHIGVILQDGFLFAGDVKSNITLGESYSLEKIQQAAEKTNVAQFIEQLPQGYNTELRERGTNLSSGQKQLLAFARAAIRNPHILVLDEATANLDVGTEALIQEALERLLMGRTAIIIAHRLSTIRNADRILVLKRGQLVESGSHDELIQHNGL</sequence>
<dbReference type="InterPro" id="IPR003439">
    <property type="entry name" value="ABC_transporter-like_ATP-bd"/>
</dbReference>
<evidence type="ECO:0000256" key="5">
    <source>
        <dbReference type="ARBA" id="ARBA00022840"/>
    </source>
</evidence>
<feature type="transmembrane region" description="Helical" evidence="8">
    <location>
        <begin position="159"/>
        <end position="182"/>
    </location>
</feature>